<proteinExistence type="predicted"/>
<comment type="caution">
    <text evidence="2">The sequence shown here is derived from an EMBL/GenBank/DDBJ whole genome shotgun (WGS) entry which is preliminary data.</text>
</comment>
<accession>A0AAN8WGP3</accession>
<evidence type="ECO:0000256" key="1">
    <source>
        <dbReference type="SAM" id="MobiDB-lite"/>
    </source>
</evidence>
<evidence type="ECO:0000313" key="3">
    <source>
        <dbReference type="Proteomes" id="UP001381693"/>
    </source>
</evidence>
<dbReference type="Proteomes" id="UP001381693">
    <property type="component" value="Unassembled WGS sequence"/>
</dbReference>
<organism evidence="2 3">
    <name type="scientific">Halocaridina rubra</name>
    <name type="common">Hawaiian red shrimp</name>
    <dbReference type="NCBI Taxonomy" id="373956"/>
    <lineage>
        <taxon>Eukaryota</taxon>
        <taxon>Metazoa</taxon>
        <taxon>Ecdysozoa</taxon>
        <taxon>Arthropoda</taxon>
        <taxon>Crustacea</taxon>
        <taxon>Multicrustacea</taxon>
        <taxon>Malacostraca</taxon>
        <taxon>Eumalacostraca</taxon>
        <taxon>Eucarida</taxon>
        <taxon>Decapoda</taxon>
        <taxon>Pleocyemata</taxon>
        <taxon>Caridea</taxon>
        <taxon>Atyoidea</taxon>
        <taxon>Atyidae</taxon>
        <taxon>Halocaridina</taxon>
    </lineage>
</organism>
<protein>
    <submittedName>
        <fullName evidence="2">Uncharacterized protein</fullName>
    </submittedName>
</protein>
<name>A0AAN8WGP3_HALRR</name>
<feature type="non-terminal residue" evidence="2">
    <location>
        <position position="327"/>
    </location>
</feature>
<dbReference type="AlphaFoldDB" id="A0AAN8WGP3"/>
<gene>
    <name evidence="2" type="ORF">SK128_020819</name>
</gene>
<reference evidence="2 3" key="1">
    <citation type="submission" date="2023-11" db="EMBL/GenBank/DDBJ databases">
        <title>Halocaridina rubra genome assembly.</title>
        <authorList>
            <person name="Smith C."/>
        </authorList>
    </citation>
    <scope>NUCLEOTIDE SEQUENCE [LARGE SCALE GENOMIC DNA]</scope>
    <source>
        <strain evidence="2">EP-1</strain>
        <tissue evidence="2">Whole</tissue>
    </source>
</reference>
<feature type="region of interest" description="Disordered" evidence="1">
    <location>
        <begin position="23"/>
        <end position="66"/>
    </location>
</feature>
<dbReference type="EMBL" id="JAXCGZ010019560">
    <property type="protein sequence ID" value="KAK7065985.1"/>
    <property type="molecule type" value="Genomic_DNA"/>
</dbReference>
<keyword evidence="3" id="KW-1185">Reference proteome</keyword>
<evidence type="ECO:0000313" key="2">
    <source>
        <dbReference type="EMBL" id="KAK7065985.1"/>
    </source>
</evidence>
<feature type="compositionally biased region" description="Basic and acidic residues" evidence="1">
    <location>
        <begin position="33"/>
        <end position="66"/>
    </location>
</feature>
<sequence>MRSPEKEEKRPCKLTNFKKMSSTPALDVLEDEDHLKDLQETSGEESVHEIPPKEPRRDDEVHLQNKNEDVTHKASSALEKENKTWNKCSECTISPIILIKENVESVRPLEDLVRCRKGSLDVGSDNTLETKKGEGTRDDSSHYGCGHFSVVTRNEDSADLSAEKPYIVPLGVHHELDLPCACLGSGDESESECEHLIQCQVTKDSDRGASGPTFLERTPVEARKEDIHSNNSSVLSTNSVCQFDNTENSKFSDVENHINTSTTSATTPVLISAVPSVTDSSVVSKLTDTVLDSSASSNFSPLDLSDILRISKDILSHSPCKTLTLLQ</sequence>